<accession>X0WLT0</accession>
<feature type="domain" description="Nitroreductase" evidence="1">
    <location>
        <begin position="15"/>
        <end position="126"/>
    </location>
</feature>
<dbReference type="PANTHER" id="PTHR43745">
    <property type="entry name" value="NITROREDUCTASE MJ1384-RELATED"/>
    <property type="match status" value="1"/>
</dbReference>
<dbReference type="GO" id="GO:0016491">
    <property type="term" value="F:oxidoreductase activity"/>
    <property type="evidence" value="ECO:0007669"/>
    <property type="project" value="InterPro"/>
</dbReference>
<evidence type="ECO:0000259" key="1">
    <source>
        <dbReference type="Pfam" id="PF00881"/>
    </source>
</evidence>
<organism evidence="2">
    <name type="scientific">marine sediment metagenome</name>
    <dbReference type="NCBI Taxonomy" id="412755"/>
    <lineage>
        <taxon>unclassified sequences</taxon>
        <taxon>metagenomes</taxon>
        <taxon>ecological metagenomes</taxon>
    </lineage>
</organism>
<dbReference type="PANTHER" id="PTHR43745:SF2">
    <property type="entry name" value="NITROREDUCTASE MJ1384-RELATED"/>
    <property type="match status" value="1"/>
</dbReference>
<dbReference type="InterPro" id="IPR020051">
    <property type="entry name" value="SagB-type_dehydrogenase"/>
</dbReference>
<sequence>AINNVEGLTRGIYRYLVASHELELVREGDFRQEMALAALGERMLIEANVILVLSAIFQRTQRQYRERTQRYVLLEAGHIAQNTCLVATSMGLATCAIGAFYDTDFNHVVGVDGKEESVLYLVAVGKI</sequence>
<dbReference type="InterPro" id="IPR000415">
    <property type="entry name" value="Nitroreductase-like"/>
</dbReference>
<dbReference type="Pfam" id="PF00881">
    <property type="entry name" value="Nitroreductase"/>
    <property type="match status" value="1"/>
</dbReference>
<comment type="caution">
    <text evidence="2">The sequence shown here is derived from an EMBL/GenBank/DDBJ whole genome shotgun (WGS) entry which is preliminary data.</text>
</comment>
<dbReference type="EMBL" id="BARS01021097">
    <property type="protein sequence ID" value="GAG13651.1"/>
    <property type="molecule type" value="Genomic_DNA"/>
</dbReference>
<reference evidence="2" key="1">
    <citation type="journal article" date="2014" name="Front. Microbiol.">
        <title>High frequency of phylogenetically diverse reductive dehalogenase-homologous genes in deep subseafloor sedimentary metagenomes.</title>
        <authorList>
            <person name="Kawai M."/>
            <person name="Futagami T."/>
            <person name="Toyoda A."/>
            <person name="Takaki Y."/>
            <person name="Nishi S."/>
            <person name="Hori S."/>
            <person name="Arai W."/>
            <person name="Tsubouchi T."/>
            <person name="Morono Y."/>
            <person name="Uchiyama I."/>
            <person name="Ito T."/>
            <person name="Fujiyama A."/>
            <person name="Inagaki F."/>
            <person name="Takami H."/>
        </authorList>
    </citation>
    <scope>NUCLEOTIDE SEQUENCE</scope>
    <source>
        <strain evidence="2">Expedition CK06-06</strain>
    </source>
</reference>
<dbReference type="AlphaFoldDB" id="X0WLT0"/>
<evidence type="ECO:0000313" key="2">
    <source>
        <dbReference type="EMBL" id="GAG13651.1"/>
    </source>
</evidence>
<name>X0WLT0_9ZZZZ</name>
<dbReference type="NCBIfam" id="TIGR03605">
    <property type="entry name" value="antibiot_sagB"/>
    <property type="match status" value="1"/>
</dbReference>
<gene>
    <name evidence="2" type="ORF">S01H1_33934</name>
</gene>
<feature type="non-terminal residue" evidence="2">
    <location>
        <position position="1"/>
    </location>
</feature>
<protein>
    <recommendedName>
        <fullName evidence="1">Nitroreductase domain-containing protein</fullName>
    </recommendedName>
</protein>
<dbReference type="Gene3D" id="3.40.109.10">
    <property type="entry name" value="NADH Oxidase"/>
    <property type="match status" value="1"/>
</dbReference>
<dbReference type="CDD" id="cd02142">
    <property type="entry name" value="McbC_SagB-like_oxidoreductase"/>
    <property type="match status" value="1"/>
</dbReference>
<proteinExistence type="predicted"/>
<dbReference type="InterPro" id="IPR052544">
    <property type="entry name" value="Bacteriocin_Proc_Enz"/>
</dbReference>
<dbReference type="SUPFAM" id="SSF55469">
    <property type="entry name" value="FMN-dependent nitroreductase-like"/>
    <property type="match status" value="1"/>
</dbReference>
<dbReference type="InterPro" id="IPR029479">
    <property type="entry name" value="Nitroreductase"/>
</dbReference>